<dbReference type="AlphaFoldDB" id="A0AAX4HFR3"/>
<dbReference type="InterPro" id="IPR010987">
    <property type="entry name" value="Glutathione-S-Trfase_C-like"/>
</dbReference>
<evidence type="ECO:0008006" key="6">
    <source>
        <dbReference type="Google" id="ProtNLM"/>
    </source>
</evidence>
<accession>A0AAX4HFR3</accession>
<gene>
    <name evidence="4" type="ORF">PUMCH_004846</name>
</gene>
<sequence length="248" mass="27913">MYPAACSFWNSTNTSLEDSRASRIVWVLEVLELDYEVKTYARDRNMLAPKELKKLWPIGLFPLLQVFKQGLSESETVAESGHIVSYLARNYDHKKQLVTKTPEDTELADYYLHFAEGSLQPHLVSMLVNRIAVQSVYWPVSVLVGAVTLQMNSKYYGARLKSALEFLDSQLEKKGGGYFVGDSLTVADLILDFPINQNIFGTGPVGGAGRELNAIQAYPHLYKWHQLTTSLPSHIRAMAREKTEVAKL</sequence>
<dbReference type="PANTHER" id="PTHR44051">
    <property type="entry name" value="GLUTATHIONE S-TRANSFERASE-RELATED"/>
    <property type="match status" value="1"/>
</dbReference>
<dbReference type="CDD" id="cd03046">
    <property type="entry name" value="GST_N_GTT1_like"/>
    <property type="match status" value="1"/>
</dbReference>
<feature type="domain" description="GST N-terminal" evidence="2">
    <location>
        <begin position="8"/>
        <end position="95"/>
    </location>
</feature>
<evidence type="ECO:0000259" key="2">
    <source>
        <dbReference type="PROSITE" id="PS50404"/>
    </source>
</evidence>
<dbReference type="EMBL" id="CP138899">
    <property type="protein sequence ID" value="WPK27458.1"/>
    <property type="molecule type" value="Genomic_DNA"/>
</dbReference>
<dbReference type="PROSITE" id="PS50404">
    <property type="entry name" value="GST_NTER"/>
    <property type="match status" value="1"/>
</dbReference>
<dbReference type="Gene3D" id="1.20.1050.10">
    <property type="match status" value="1"/>
</dbReference>
<dbReference type="InterPro" id="IPR036249">
    <property type="entry name" value="Thioredoxin-like_sf"/>
</dbReference>
<organism evidence="4 5">
    <name type="scientific">Australozyma saopauloensis</name>
    <dbReference type="NCBI Taxonomy" id="291208"/>
    <lineage>
        <taxon>Eukaryota</taxon>
        <taxon>Fungi</taxon>
        <taxon>Dikarya</taxon>
        <taxon>Ascomycota</taxon>
        <taxon>Saccharomycotina</taxon>
        <taxon>Pichiomycetes</taxon>
        <taxon>Metschnikowiaceae</taxon>
        <taxon>Australozyma</taxon>
    </lineage>
</organism>
<dbReference type="SUPFAM" id="SSF52833">
    <property type="entry name" value="Thioredoxin-like"/>
    <property type="match status" value="1"/>
</dbReference>
<dbReference type="PANTHER" id="PTHR44051:SF9">
    <property type="entry name" value="GLUTATHIONE S-TRANSFERASE 1"/>
    <property type="match status" value="1"/>
</dbReference>
<dbReference type="InterPro" id="IPR004045">
    <property type="entry name" value="Glutathione_S-Trfase_N"/>
</dbReference>
<feature type="domain" description="GST C-terminal" evidence="3">
    <location>
        <begin position="101"/>
        <end position="245"/>
    </location>
</feature>
<dbReference type="PROSITE" id="PS50405">
    <property type="entry name" value="GST_CTER"/>
    <property type="match status" value="1"/>
</dbReference>
<dbReference type="KEGG" id="asau:88175906"/>
<dbReference type="InterPro" id="IPR036282">
    <property type="entry name" value="Glutathione-S-Trfase_C_sf"/>
</dbReference>
<dbReference type="Proteomes" id="UP001338582">
    <property type="component" value="Chromosome 6"/>
</dbReference>
<dbReference type="SFLD" id="SFLDG00358">
    <property type="entry name" value="Main_(cytGST)"/>
    <property type="match status" value="1"/>
</dbReference>
<dbReference type="InterPro" id="IPR004046">
    <property type="entry name" value="GST_C"/>
</dbReference>
<dbReference type="Pfam" id="PF14497">
    <property type="entry name" value="GST_C_3"/>
    <property type="match status" value="1"/>
</dbReference>
<dbReference type="GeneID" id="88175906"/>
<protein>
    <recommendedName>
        <fullName evidence="6">Glutathione S-transferase</fullName>
    </recommendedName>
</protein>
<reference evidence="4 5" key="1">
    <citation type="submission" date="2023-10" db="EMBL/GenBank/DDBJ databases">
        <title>Draft Genome Sequence of Candida saopaulonensis from a very Premature Infant with Sepsis.</title>
        <authorList>
            <person name="Ning Y."/>
            <person name="Dai R."/>
            <person name="Xiao M."/>
            <person name="Xu Y."/>
            <person name="Yan Q."/>
            <person name="Zhang L."/>
        </authorList>
    </citation>
    <scope>NUCLEOTIDE SEQUENCE [LARGE SCALE GENOMIC DNA]</scope>
    <source>
        <strain evidence="4 5">19XY460</strain>
    </source>
</reference>
<dbReference type="InterPro" id="IPR040079">
    <property type="entry name" value="Glutathione_S-Trfase"/>
</dbReference>
<evidence type="ECO:0000259" key="3">
    <source>
        <dbReference type="PROSITE" id="PS50405"/>
    </source>
</evidence>
<evidence type="ECO:0000256" key="1">
    <source>
        <dbReference type="ARBA" id="ARBA00007409"/>
    </source>
</evidence>
<keyword evidence="5" id="KW-1185">Reference proteome</keyword>
<dbReference type="RefSeq" id="XP_062879836.1">
    <property type="nucleotide sequence ID" value="XM_063023766.1"/>
</dbReference>
<comment type="similarity">
    <text evidence="1">Belongs to the GST superfamily.</text>
</comment>
<name>A0AAX4HFR3_9ASCO</name>
<dbReference type="SFLD" id="SFLDS00019">
    <property type="entry name" value="Glutathione_Transferase_(cytos"/>
    <property type="match status" value="1"/>
</dbReference>
<proteinExistence type="inferred from homology"/>
<dbReference type="SUPFAM" id="SSF47616">
    <property type="entry name" value="GST C-terminal domain-like"/>
    <property type="match status" value="1"/>
</dbReference>
<evidence type="ECO:0000313" key="4">
    <source>
        <dbReference type="EMBL" id="WPK27458.1"/>
    </source>
</evidence>
<evidence type="ECO:0000313" key="5">
    <source>
        <dbReference type="Proteomes" id="UP001338582"/>
    </source>
</evidence>
<dbReference type="Gene3D" id="3.40.30.10">
    <property type="entry name" value="Glutaredoxin"/>
    <property type="match status" value="1"/>
</dbReference>
<dbReference type="Pfam" id="PF02798">
    <property type="entry name" value="GST_N"/>
    <property type="match status" value="1"/>
</dbReference>